<protein>
    <recommendedName>
        <fullName evidence="4">Type I restriction modification DNA specificity domain-containing protein</fullName>
    </recommendedName>
</protein>
<evidence type="ECO:0000256" key="2">
    <source>
        <dbReference type="ARBA" id="ARBA00022747"/>
    </source>
</evidence>
<sequence length="165" mass="19784">MREMRDSGVEWIGEIPKDWNCCKQKYRFTLINGRAFKDNEFEEDGTYRILRVGNLFSNPVWYSSSLELEPDKYCEKGDLIYAWSMSYGPYIWNEEKVIYHYHIWKTKLVSDMDKMFSYYYLQALTESIKSQTHETTMGFVTMGIMNNSYIAYPRNIKEQKKISFV</sequence>
<dbReference type="Gene3D" id="1.10.287.1120">
    <property type="entry name" value="Bipartite methylase S protein"/>
    <property type="match status" value="1"/>
</dbReference>
<comment type="caution">
    <text evidence="5">The sequence shown here is derived from an EMBL/GenBank/DDBJ whole genome shotgun (WGS) entry which is preliminary data.</text>
</comment>
<dbReference type="InterPro" id="IPR000055">
    <property type="entry name" value="Restrct_endonuc_typeI_TRD"/>
</dbReference>
<dbReference type="PANTHER" id="PTHR30408">
    <property type="entry name" value="TYPE-1 RESTRICTION ENZYME ECOKI SPECIFICITY PROTEIN"/>
    <property type="match status" value="1"/>
</dbReference>
<feature type="domain" description="Type I restriction modification DNA specificity" evidence="4">
    <location>
        <begin position="16"/>
        <end position="162"/>
    </location>
</feature>
<dbReference type="SUPFAM" id="SSF116734">
    <property type="entry name" value="DNA methylase specificity domain"/>
    <property type="match status" value="1"/>
</dbReference>
<gene>
    <name evidence="5" type="ORF">C4886_17745</name>
</gene>
<organism evidence="5 6">
    <name type="scientific">Blautia obeum</name>
    <dbReference type="NCBI Taxonomy" id="40520"/>
    <lineage>
        <taxon>Bacteria</taxon>
        <taxon>Bacillati</taxon>
        <taxon>Bacillota</taxon>
        <taxon>Clostridia</taxon>
        <taxon>Lachnospirales</taxon>
        <taxon>Lachnospiraceae</taxon>
        <taxon>Blautia</taxon>
    </lineage>
</organism>
<evidence type="ECO:0000256" key="3">
    <source>
        <dbReference type="ARBA" id="ARBA00023125"/>
    </source>
</evidence>
<dbReference type="PANTHER" id="PTHR30408:SF12">
    <property type="entry name" value="TYPE I RESTRICTION ENZYME MJAVIII SPECIFICITY SUBUNIT"/>
    <property type="match status" value="1"/>
</dbReference>
<proteinExistence type="inferred from homology"/>
<evidence type="ECO:0000313" key="6">
    <source>
        <dbReference type="Proteomes" id="UP000253208"/>
    </source>
</evidence>
<name>A0A367FUW3_9FIRM</name>
<keyword evidence="3" id="KW-0238">DNA-binding</keyword>
<dbReference type="EMBL" id="PSQG01000049">
    <property type="protein sequence ID" value="RCH41534.1"/>
    <property type="molecule type" value="Genomic_DNA"/>
</dbReference>
<dbReference type="InterPro" id="IPR052021">
    <property type="entry name" value="Type-I_RS_S_subunit"/>
</dbReference>
<dbReference type="RefSeq" id="WP_114002933.1">
    <property type="nucleotide sequence ID" value="NZ_JAAIPS010000024.1"/>
</dbReference>
<evidence type="ECO:0000256" key="1">
    <source>
        <dbReference type="ARBA" id="ARBA00010923"/>
    </source>
</evidence>
<comment type="similarity">
    <text evidence="1">Belongs to the type-I restriction system S methylase family.</text>
</comment>
<reference evidence="5 6" key="1">
    <citation type="submission" date="2018-02" db="EMBL/GenBank/DDBJ databases">
        <title>Complete genome sequencing of Faecalibacterium prausnitzii strains isolated from the human gut.</title>
        <authorList>
            <person name="Fitzgerald B.C."/>
            <person name="Shkoporov A.N."/>
            <person name="Ross P.R."/>
            <person name="Hill C."/>
        </authorList>
    </citation>
    <scope>NUCLEOTIDE SEQUENCE [LARGE SCALE GENOMIC DNA]</scope>
    <source>
        <strain evidence="5 6">APC942/31-1</strain>
    </source>
</reference>
<dbReference type="Proteomes" id="UP000253208">
    <property type="component" value="Unassembled WGS sequence"/>
</dbReference>
<dbReference type="Pfam" id="PF01420">
    <property type="entry name" value="Methylase_S"/>
    <property type="match status" value="1"/>
</dbReference>
<dbReference type="GO" id="GO:0009307">
    <property type="term" value="P:DNA restriction-modification system"/>
    <property type="evidence" value="ECO:0007669"/>
    <property type="project" value="UniProtKB-KW"/>
</dbReference>
<keyword evidence="2" id="KW-0680">Restriction system</keyword>
<accession>A0A367FUW3</accession>
<dbReference type="Gene3D" id="3.90.220.20">
    <property type="entry name" value="DNA methylase specificity domains"/>
    <property type="match status" value="1"/>
</dbReference>
<dbReference type="InterPro" id="IPR044946">
    <property type="entry name" value="Restrct_endonuc_typeI_TRD_sf"/>
</dbReference>
<dbReference type="CDD" id="cd17254">
    <property type="entry name" value="RMtype1_S_FclI-TRD1-CR1_like"/>
    <property type="match status" value="1"/>
</dbReference>
<evidence type="ECO:0000259" key="4">
    <source>
        <dbReference type="Pfam" id="PF01420"/>
    </source>
</evidence>
<dbReference type="AlphaFoldDB" id="A0A367FUW3"/>
<dbReference type="GO" id="GO:0003677">
    <property type="term" value="F:DNA binding"/>
    <property type="evidence" value="ECO:0007669"/>
    <property type="project" value="UniProtKB-KW"/>
</dbReference>
<evidence type="ECO:0000313" key="5">
    <source>
        <dbReference type="EMBL" id="RCH41534.1"/>
    </source>
</evidence>